<comment type="caution">
    <text evidence="2">The sequence shown here is derived from an EMBL/GenBank/DDBJ whole genome shotgun (WGS) entry which is preliminary data.</text>
</comment>
<dbReference type="EMBL" id="MUBK01000018">
    <property type="protein sequence ID" value="OTA19512.1"/>
    <property type="molecule type" value="Genomic_DNA"/>
</dbReference>
<keyword evidence="3" id="KW-1185">Reference proteome</keyword>
<evidence type="ECO:0000313" key="2">
    <source>
        <dbReference type="EMBL" id="OTA19512.1"/>
    </source>
</evidence>
<accession>A0A1Y2SNF7</accession>
<dbReference type="AlphaFoldDB" id="A0A1Y2SNF7"/>
<reference evidence="2 3" key="1">
    <citation type="submission" date="2017-01" db="EMBL/GenBank/DDBJ databases">
        <title>Deconstructing symbiosis and pathogenesis requirements using a combined genomic-metabolomic approach.</title>
        <authorList>
            <person name="Tobias N.J."/>
            <person name="Wolff H."/>
            <person name="Djahanschiri B."/>
            <person name="Ebersberger I."/>
            <person name="Bode H.B."/>
        </authorList>
    </citation>
    <scope>NUCLEOTIDE SEQUENCE [LARGE SCALE GENOMIC DNA]</scope>
    <source>
        <strain evidence="2 3">DSM 4764</strain>
    </source>
</reference>
<keyword evidence="1" id="KW-0732">Signal</keyword>
<sequence length="121" mass="13798">MVKKLFLSFLAVMLMTFSSLSLAVYTTVFETKTYYITINVLCPEGNVSCANVSYTGVRKKDNASITLKGATLNRNFKTGDCSFYGYEFKNKDVTYTIYQHGRLEISRKGKRLFSEDGVFKY</sequence>
<name>A0A1Y2SNF7_9GAMM</name>
<feature type="signal peptide" evidence="1">
    <location>
        <begin position="1"/>
        <end position="23"/>
    </location>
</feature>
<dbReference type="Proteomes" id="UP000194204">
    <property type="component" value="Unassembled WGS sequence"/>
</dbReference>
<evidence type="ECO:0000256" key="1">
    <source>
        <dbReference type="SAM" id="SignalP"/>
    </source>
</evidence>
<gene>
    <name evidence="2" type="ORF">Xbed_02368</name>
</gene>
<feature type="chain" id="PRO_5013096265" evidence="1">
    <location>
        <begin position="24"/>
        <end position="121"/>
    </location>
</feature>
<dbReference type="RefSeq" id="WP_086113111.1">
    <property type="nucleotide sequence ID" value="NZ_CAWNHF010000090.1"/>
</dbReference>
<proteinExistence type="predicted"/>
<organism evidence="2 3">
    <name type="scientific">Xenorhabdus beddingii</name>
    <dbReference type="NCBI Taxonomy" id="40578"/>
    <lineage>
        <taxon>Bacteria</taxon>
        <taxon>Pseudomonadati</taxon>
        <taxon>Pseudomonadota</taxon>
        <taxon>Gammaproteobacteria</taxon>
        <taxon>Enterobacterales</taxon>
        <taxon>Morganellaceae</taxon>
        <taxon>Xenorhabdus</taxon>
    </lineage>
</organism>
<protein>
    <submittedName>
        <fullName evidence="2">Uncharacterized protein</fullName>
    </submittedName>
</protein>
<dbReference type="OrthoDB" id="512976at2"/>
<evidence type="ECO:0000313" key="3">
    <source>
        <dbReference type="Proteomes" id="UP000194204"/>
    </source>
</evidence>